<keyword evidence="4" id="KW-1185">Reference proteome</keyword>
<evidence type="ECO:0000256" key="1">
    <source>
        <dbReference type="SAM" id="MobiDB-lite"/>
    </source>
</evidence>
<gene>
    <name evidence="3" type="ORF">GCM10023322_34460</name>
</gene>
<keyword evidence="2" id="KW-1133">Transmembrane helix</keyword>
<reference evidence="4" key="1">
    <citation type="journal article" date="2019" name="Int. J. Syst. Evol. Microbiol.">
        <title>The Global Catalogue of Microorganisms (GCM) 10K type strain sequencing project: providing services to taxonomists for standard genome sequencing and annotation.</title>
        <authorList>
            <consortium name="The Broad Institute Genomics Platform"/>
            <consortium name="The Broad Institute Genome Sequencing Center for Infectious Disease"/>
            <person name="Wu L."/>
            <person name="Ma J."/>
        </authorList>
    </citation>
    <scope>NUCLEOTIDE SEQUENCE [LARGE SCALE GENOMIC DNA]</scope>
    <source>
        <strain evidence="4">JCM 18304</strain>
    </source>
</reference>
<feature type="compositionally biased region" description="Low complexity" evidence="1">
    <location>
        <begin position="41"/>
        <end position="51"/>
    </location>
</feature>
<sequence length="93" mass="9981">MGRLIALIITRRPRRRLANHAPRVPEGDYRTGGRRARRLGHTSAATRHAAGTTTTAGANVTGWLSTVIAGVALVVSLATALDTYLRQRRASPP</sequence>
<comment type="caution">
    <text evidence="3">The sequence shown here is derived from an EMBL/GenBank/DDBJ whole genome shotgun (WGS) entry which is preliminary data.</text>
</comment>
<keyword evidence="2" id="KW-0472">Membrane</keyword>
<feature type="transmembrane region" description="Helical" evidence="2">
    <location>
        <begin position="63"/>
        <end position="85"/>
    </location>
</feature>
<proteinExistence type="predicted"/>
<dbReference type="Proteomes" id="UP001501570">
    <property type="component" value="Unassembled WGS sequence"/>
</dbReference>
<name>A0ABP9RTR1_9ACTN</name>
<evidence type="ECO:0000313" key="4">
    <source>
        <dbReference type="Proteomes" id="UP001501570"/>
    </source>
</evidence>
<evidence type="ECO:0000256" key="2">
    <source>
        <dbReference type="SAM" id="Phobius"/>
    </source>
</evidence>
<protein>
    <submittedName>
        <fullName evidence="3">Uncharacterized protein</fullName>
    </submittedName>
</protein>
<feature type="region of interest" description="Disordered" evidence="1">
    <location>
        <begin position="18"/>
        <end position="51"/>
    </location>
</feature>
<keyword evidence="2" id="KW-0812">Transmembrane</keyword>
<evidence type="ECO:0000313" key="3">
    <source>
        <dbReference type="EMBL" id="GAA5187029.1"/>
    </source>
</evidence>
<organism evidence="3 4">
    <name type="scientific">Rugosimonospora acidiphila</name>
    <dbReference type="NCBI Taxonomy" id="556531"/>
    <lineage>
        <taxon>Bacteria</taxon>
        <taxon>Bacillati</taxon>
        <taxon>Actinomycetota</taxon>
        <taxon>Actinomycetes</taxon>
        <taxon>Micromonosporales</taxon>
        <taxon>Micromonosporaceae</taxon>
        <taxon>Rugosimonospora</taxon>
    </lineage>
</organism>
<accession>A0ABP9RTR1</accession>
<dbReference type="EMBL" id="BAABJQ010000009">
    <property type="protein sequence ID" value="GAA5187029.1"/>
    <property type="molecule type" value="Genomic_DNA"/>
</dbReference>